<keyword evidence="3" id="KW-1185">Reference proteome</keyword>
<name>A0ABS3W132_MICEH</name>
<proteinExistence type="predicted"/>
<feature type="region of interest" description="Disordered" evidence="1">
    <location>
        <begin position="1"/>
        <end position="26"/>
    </location>
</feature>
<dbReference type="EMBL" id="WVUH01000480">
    <property type="protein sequence ID" value="MBO4210431.1"/>
    <property type="molecule type" value="Genomic_DNA"/>
</dbReference>
<comment type="caution">
    <text evidence="2">The sequence shown here is derived from an EMBL/GenBank/DDBJ whole genome shotgun (WGS) entry which is preliminary data.</text>
</comment>
<dbReference type="Proteomes" id="UP000823521">
    <property type="component" value="Unassembled WGS sequence"/>
</dbReference>
<evidence type="ECO:0000313" key="2">
    <source>
        <dbReference type="EMBL" id="MBO4210431.1"/>
    </source>
</evidence>
<gene>
    <name evidence="2" type="ORF">GSF22_31215</name>
</gene>
<accession>A0ABS3W132</accession>
<reference evidence="2 3" key="1">
    <citation type="submission" date="2019-12" db="EMBL/GenBank/DDBJ databases">
        <title>Whole genome sequencing of endophytic Actinobacterium Micromonospora sp. MPMI6T.</title>
        <authorList>
            <person name="Evv R."/>
            <person name="Podile A.R."/>
        </authorList>
    </citation>
    <scope>NUCLEOTIDE SEQUENCE [LARGE SCALE GENOMIC DNA]</scope>
    <source>
        <strain evidence="2 3">MPMI6</strain>
    </source>
</reference>
<feature type="compositionally biased region" description="Low complexity" evidence="1">
    <location>
        <begin position="1"/>
        <end position="10"/>
    </location>
</feature>
<sequence>MTGAPSASAHGDADHSAGGHAGRPVSSSTLKELAAVRAATARYHDVAAALADGYAPAPVCAELPGVGGMGYHFVNEAHQQDGIFDVTRPEILLYAPGPDGLRLAGVEYLAVDADQDLTTDDDRPELFGVPFDGPMPGHEPGMPVHYDLHVWVWRHNPAGMFAVWNPGLSCAQG</sequence>
<organism evidence="2 3">
    <name type="scientific">Micromonospora echinofusca</name>
    <dbReference type="NCBI Taxonomy" id="47858"/>
    <lineage>
        <taxon>Bacteria</taxon>
        <taxon>Bacillati</taxon>
        <taxon>Actinomycetota</taxon>
        <taxon>Actinomycetes</taxon>
        <taxon>Micromonosporales</taxon>
        <taxon>Micromonosporaceae</taxon>
        <taxon>Micromonospora</taxon>
    </lineage>
</organism>
<evidence type="ECO:0000313" key="3">
    <source>
        <dbReference type="Proteomes" id="UP000823521"/>
    </source>
</evidence>
<evidence type="ECO:0000256" key="1">
    <source>
        <dbReference type="SAM" id="MobiDB-lite"/>
    </source>
</evidence>
<protein>
    <submittedName>
        <fullName evidence="2">Uncharacterized protein</fullName>
    </submittedName>
</protein>
<dbReference type="RefSeq" id="WP_208817519.1">
    <property type="nucleotide sequence ID" value="NZ_WVUH01000480.1"/>
</dbReference>